<gene>
    <name evidence="2" type="ORF">T11_8374</name>
</gene>
<keyword evidence="1" id="KW-0732">Signal</keyword>
<dbReference type="EMBL" id="JYDP01000049">
    <property type="protein sequence ID" value="KRZ11440.1"/>
    <property type="molecule type" value="Genomic_DNA"/>
</dbReference>
<dbReference type="OrthoDB" id="5917986at2759"/>
<dbReference type="AlphaFoldDB" id="A0A0V1HMF7"/>
<dbReference type="Proteomes" id="UP000055024">
    <property type="component" value="Unassembled WGS sequence"/>
</dbReference>
<proteinExistence type="predicted"/>
<feature type="signal peptide" evidence="1">
    <location>
        <begin position="1"/>
        <end position="33"/>
    </location>
</feature>
<reference evidence="2 3" key="1">
    <citation type="submission" date="2015-01" db="EMBL/GenBank/DDBJ databases">
        <title>Evolution of Trichinella species and genotypes.</title>
        <authorList>
            <person name="Korhonen P.K."/>
            <person name="Edoardo P."/>
            <person name="Giuseppe L.R."/>
            <person name="Gasser R.B."/>
        </authorList>
    </citation>
    <scope>NUCLEOTIDE SEQUENCE [LARGE SCALE GENOMIC DNA]</scope>
    <source>
        <strain evidence="2">ISS1029</strain>
    </source>
</reference>
<accession>A0A0V1HMF7</accession>
<name>A0A0V1HMF7_9BILA</name>
<evidence type="ECO:0000313" key="3">
    <source>
        <dbReference type="Proteomes" id="UP000055024"/>
    </source>
</evidence>
<feature type="chain" id="PRO_5006879277" evidence="1">
    <location>
        <begin position="34"/>
        <end position="180"/>
    </location>
</feature>
<comment type="caution">
    <text evidence="2">The sequence shown here is derived from an EMBL/GenBank/DDBJ whole genome shotgun (WGS) entry which is preliminary data.</text>
</comment>
<organism evidence="2 3">
    <name type="scientific">Trichinella zimbabwensis</name>
    <dbReference type="NCBI Taxonomy" id="268475"/>
    <lineage>
        <taxon>Eukaryota</taxon>
        <taxon>Metazoa</taxon>
        <taxon>Ecdysozoa</taxon>
        <taxon>Nematoda</taxon>
        <taxon>Enoplea</taxon>
        <taxon>Dorylaimia</taxon>
        <taxon>Trichinellida</taxon>
        <taxon>Trichinellidae</taxon>
        <taxon>Trichinella</taxon>
    </lineage>
</organism>
<evidence type="ECO:0000313" key="2">
    <source>
        <dbReference type="EMBL" id="KRZ11440.1"/>
    </source>
</evidence>
<protein>
    <submittedName>
        <fullName evidence="2">Uncharacterized protein</fullName>
    </submittedName>
</protein>
<evidence type="ECO:0000256" key="1">
    <source>
        <dbReference type="SAM" id="SignalP"/>
    </source>
</evidence>
<keyword evidence="3" id="KW-1185">Reference proteome</keyword>
<sequence>MFMNENVEKVKMKWMMSLFLLCIFTFKNAKCQANNPDFLYVVPTPTDIQALAGNPCALLRAFIDFQYMHTYKAEIYPLSLKKNYLKALKRLKQKTRRLKCVGDQIAQCRRLLYLLWSMNPALSPPVIVPSTTVPFNVLLSEMYLSRVVIDFGRSNGKPNPRDQINCAIKPIARDTPNNTV</sequence>